<name>A0A3S9P5Q2_9BACT</name>
<keyword evidence="2" id="KW-1185">Reference proteome</keyword>
<sequence length="221" mass="24811">MTKLFNIEINLRFVLFLAVVSSYILPSEVFAQGEHNAIQFSGIVVEGDSSFGVPGAHVYIKQAGKGTVTNHAGFFTMPTQVGDTVVVSAVGFAKQEIIIPKRDDLGFTVLIEMREDVTELPILEVFPYPTKEIFEEAFLALGEQKDQRIENMEKNLSQDKLTMMSNALPMGASGNYKYYMNYRADQIATQYFMETANPLLNPFAWADLIKSIKKGDFKRKD</sequence>
<reference evidence="1 2" key="1">
    <citation type="submission" date="2018-12" db="EMBL/GenBank/DDBJ databases">
        <title>Flammeovirga pectinis sp. nov., isolated from the gut of the Korean scallop, Patinopecten yessoensis.</title>
        <authorList>
            <person name="Bae J.-W."/>
            <person name="Jeong Y.-S."/>
            <person name="Kang W."/>
        </authorList>
    </citation>
    <scope>NUCLEOTIDE SEQUENCE [LARGE SCALE GENOMIC DNA]</scope>
    <source>
        <strain evidence="1 2">L12M1</strain>
    </source>
</reference>
<keyword evidence="1" id="KW-0378">Hydrolase</keyword>
<dbReference type="Proteomes" id="UP000267268">
    <property type="component" value="Chromosome 1"/>
</dbReference>
<evidence type="ECO:0000313" key="2">
    <source>
        <dbReference type="Proteomes" id="UP000267268"/>
    </source>
</evidence>
<keyword evidence="1" id="KW-0121">Carboxypeptidase</keyword>
<dbReference type="InterPro" id="IPR008969">
    <property type="entry name" value="CarboxyPept-like_regulatory"/>
</dbReference>
<dbReference type="EMBL" id="CP034562">
    <property type="protein sequence ID" value="AZQ63555.1"/>
    <property type="molecule type" value="Genomic_DNA"/>
</dbReference>
<dbReference type="KEGG" id="fll:EI427_15395"/>
<gene>
    <name evidence="1" type="ORF">EI427_15395</name>
</gene>
<dbReference type="SUPFAM" id="SSF49464">
    <property type="entry name" value="Carboxypeptidase regulatory domain-like"/>
    <property type="match status" value="1"/>
</dbReference>
<organism evidence="1 2">
    <name type="scientific">Flammeovirga pectinis</name>
    <dbReference type="NCBI Taxonomy" id="2494373"/>
    <lineage>
        <taxon>Bacteria</taxon>
        <taxon>Pseudomonadati</taxon>
        <taxon>Bacteroidota</taxon>
        <taxon>Cytophagia</taxon>
        <taxon>Cytophagales</taxon>
        <taxon>Flammeovirgaceae</taxon>
        <taxon>Flammeovirga</taxon>
    </lineage>
</organism>
<dbReference type="Pfam" id="PF13715">
    <property type="entry name" value="CarbopepD_reg_2"/>
    <property type="match status" value="1"/>
</dbReference>
<dbReference type="OrthoDB" id="1115630at2"/>
<keyword evidence="1" id="KW-0645">Protease</keyword>
<proteinExistence type="predicted"/>
<dbReference type="GO" id="GO:0004180">
    <property type="term" value="F:carboxypeptidase activity"/>
    <property type="evidence" value="ECO:0007669"/>
    <property type="project" value="UniProtKB-KW"/>
</dbReference>
<protein>
    <submittedName>
        <fullName evidence="1">Carboxypeptidase-like regulatory domain-containing protein</fullName>
    </submittedName>
</protein>
<evidence type="ECO:0000313" key="1">
    <source>
        <dbReference type="EMBL" id="AZQ63555.1"/>
    </source>
</evidence>
<dbReference type="RefSeq" id="WP_126616308.1">
    <property type="nucleotide sequence ID" value="NZ_CP034562.1"/>
</dbReference>
<dbReference type="AlphaFoldDB" id="A0A3S9P5Q2"/>
<accession>A0A3S9P5Q2</accession>